<dbReference type="STRING" id="869212.Turpa_0069"/>
<keyword evidence="4" id="KW-0548">Nucleotidyltransferase</keyword>
<feature type="region of interest" description="Disordered" evidence="2">
    <location>
        <begin position="1"/>
        <end position="90"/>
    </location>
</feature>
<dbReference type="Proteomes" id="UP000006048">
    <property type="component" value="Chromosome"/>
</dbReference>
<feature type="compositionally biased region" description="Basic and acidic residues" evidence="2">
    <location>
        <begin position="15"/>
        <end position="30"/>
    </location>
</feature>
<dbReference type="PANTHER" id="PTHR34047:SF8">
    <property type="entry name" value="PROTEIN YKFC"/>
    <property type="match status" value="1"/>
</dbReference>
<organism evidence="4 5">
    <name type="scientific">Turneriella parva (strain ATCC BAA-1111 / DSM 21527 / NCTC 11395 / H)</name>
    <name type="common">Leptospira parva</name>
    <dbReference type="NCBI Taxonomy" id="869212"/>
    <lineage>
        <taxon>Bacteria</taxon>
        <taxon>Pseudomonadati</taxon>
        <taxon>Spirochaetota</taxon>
        <taxon>Spirochaetia</taxon>
        <taxon>Leptospirales</taxon>
        <taxon>Leptospiraceae</taxon>
        <taxon>Turneriella</taxon>
    </lineage>
</organism>
<comment type="similarity">
    <text evidence="1">Belongs to the bacterial reverse transcriptase family.</text>
</comment>
<proteinExistence type="inferred from homology"/>
<feature type="domain" description="Reverse transcriptase" evidence="3">
    <location>
        <begin position="133"/>
        <end position="360"/>
    </location>
</feature>
<dbReference type="KEGG" id="tpx:Turpa_0069"/>
<dbReference type="EMBL" id="CP002959">
    <property type="protein sequence ID" value="AFM10732.1"/>
    <property type="molecule type" value="Genomic_DNA"/>
</dbReference>
<evidence type="ECO:0000313" key="4">
    <source>
        <dbReference type="EMBL" id="AFM10732.1"/>
    </source>
</evidence>
<dbReference type="PROSITE" id="PS50878">
    <property type="entry name" value="RT_POL"/>
    <property type="match status" value="1"/>
</dbReference>
<keyword evidence="5" id="KW-1185">Reference proteome</keyword>
<keyword evidence="4" id="KW-0695">RNA-directed DNA polymerase</keyword>
<gene>
    <name evidence="4" type="ordered locus">Turpa_0069</name>
</gene>
<sequence>MTTDINTLNHQNTLGDKRRNNPTDRREREQPQAPARSDTSPTNSTPLTEKGYKDVAGAQLVDSLNPRSEPSGTPESKQSQPGGRKPPLMCHPAITYDAMCSLAGLQRAQISLIEELKRRGEGSKHALSYEDLTELGALLRSHQYSHRPCRLMTIKVGSKKRDIDSPDWLDRIVQRTYVDTIYPLVQQMACDSSHAYLYKRSIHTALWRLIMNIEHFGYSHVFRTDIESFFDSIPHAEMERVIDLHIRDIELNAFSHELLRVAEGFKNSKVGLPTGWLIPPLWANMLLTPVDARLESAGLKFFRYGDDYGILQRSKQEAEFAQGLLESALKPLGLHLKPGYSHKTYTRKLEDGLIVLGHEIRRINNRLTVAISKNSLAETRRELHGKICSLRYAEDAGRIAGEIWHIAHGWSGNAVHYGTGFNHPRFAQLADANTDLLTAINSLPPQRKALLLDSPMGKRFDGQRLLIIRPLVDMPLIKEVAA</sequence>
<protein>
    <submittedName>
        <fullName evidence="4">RNA-directed DNA polymerase (Reverse transcriptase)</fullName>
    </submittedName>
</protein>
<dbReference type="GO" id="GO:0003964">
    <property type="term" value="F:RNA-directed DNA polymerase activity"/>
    <property type="evidence" value="ECO:0007669"/>
    <property type="project" value="UniProtKB-KW"/>
</dbReference>
<keyword evidence="4" id="KW-0808">Transferase</keyword>
<dbReference type="InterPro" id="IPR000477">
    <property type="entry name" value="RT_dom"/>
</dbReference>
<feature type="compositionally biased region" description="Polar residues" evidence="2">
    <location>
        <begin position="65"/>
        <end position="81"/>
    </location>
</feature>
<feature type="compositionally biased region" description="Polar residues" evidence="2">
    <location>
        <begin position="37"/>
        <end position="47"/>
    </location>
</feature>
<accession>I4B0C5</accession>
<dbReference type="Pfam" id="PF00078">
    <property type="entry name" value="RVT_1"/>
    <property type="match status" value="1"/>
</dbReference>
<dbReference type="SUPFAM" id="SSF56672">
    <property type="entry name" value="DNA/RNA polymerases"/>
    <property type="match status" value="1"/>
</dbReference>
<dbReference type="InterPro" id="IPR043502">
    <property type="entry name" value="DNA/RNA_pol_sf"/>
</dbReference>
<dbReference type="AlphaFoldDB" id="I4B0C5"/>
<evidence type="ECO:0000256" key="2">
    <source>
        <dbReference type="SAM" id="MobiDB-lite"/>
    </source>
</evidence>
<dbReference type="HOGENOM" id="CLU_566118_0_0_12"/>
<dbReference type="InterPro" id="IPR051083">
    <property type="entry name" value="GrpII_Intron_Splice-Mob/Def"/>
</dbReference>
<evidence type="ECO:0000256" key="1">
    <source>
        <dbReference type="ARBA" id="ARBA00034120"/>
    </source>
</evidence>
<dbReference type="PANTHER" id="PTHR34047">
    <property type="entry name" value="NUCLEAR INTRON MATURASE 1, MITOCHONDRIAL-RELATED"/>
    <property type="match status" value="1"/>
</dbReference>
<evidence type="ECO:0000313" key="5">
    <source>
        <dbReference type="Proteomes" id="UP000006048"/>
    </source>
</evidence>
<evidence type="ECO:0000259" key="3">
    <source>
        <dbReference type="PROSITE" id="PS50878"/>
    </source>
</evidence>
<feature type="compositionally biased region" description="Polar residues" evidence="2">
    <location>
        <begin position="1"/>
        <end position="14"/>
    </location>
</feature>
<reference evidence="4 5" key="1">
    <citation type="submission" date="2012-06" db="EMBL/GenBank/DDBJ databases">
        <title>The complete chromosome of genome of Turneriella parva DSM 21527.</title>
        <authorList>
            <consortium name="US DOE Joint Genome Institute (JGI-PGF)"/>
            <person name="Lucas S."/>
            <person name="Han J."/>
            <person name="Lapidus A."/>
            <person name="Bruce D."/>
            <person name="Goodwin L."/>
            <person name="Pitluck S."/>
            <person name="Peters L."/>
            <person name="Kyrpides N."/>
            <person name="Mavromatis K."/>
            <person name="Ivanova N."/>
            <person name="Mikhailova N."/>
            <person name="Chertkov O."/>
            <person name="Detter J.C."/>
            <person name="Tapia R."/>
            <person name="Han C."/>
            <person name="Land M."/>
            <person name="Hauser L."/>
            <person name="Markowitz V."/>
            <person name="Cheng J.-F."/>
            <person name="Hugenholtz P."/>
            <person name="Woyke T."/>
            <person name="Wu D."/>
            <person name="Gronow S."/>
            <person name="Wellnitz S."/>
            <person name="Brambilla E."/>
            <person name="Klenk H.-P."/>
            <person name="Eisen J.A."/>
        </authorList>
    </citation>
    <scope>NUCLEOTIDE SEQUENCE [LARGE SCALE GENOMIC DNA]</scope>
    <source>
        <strain evidence="5">ATCC BAA-1111 / DSM 21527 / NCTC 11395 / H</strain>
    </source>
</reference>
<name>I4B0C5_TURPD</name>